<name>A0ABP8YLV3_9MICO</name>
<reference evidence="3" key="1">
    <citation type="journal article" date="2019" name="Int. J. Syst. Evol. Microbiol.">
        <title>The Global Catalogue of Microorganisms (GCM) 10K type strain sequencing project: providing services to taxonomists for standard genome sequencing and annotation.</title>
        <authorList>
            <consortium name="The Broad Institute Genomics Platform"/>
            <consortium name="The Broad Institute Genome Sequencing Center for Infectious Disease"/>
            <person name="Wu L."/>
            <person name="Ma J."/>
        </authorList>
    </citation>
    <scope>NUCLEOTIDE SEQUENCE [LARGE SCALE GENOMIC DNA]</scope>
    <source>
        <strain evidence="3">JCM 18961</strain>
    </source>
</reference>
<proteinExistence type="predicted"/>
<accession>A0ABP8YLV3</accession>
<dbReference type="EMBL" id="BAABLO010000013">
    <property type="protein sequence ID" value="GAA4732662.1"/>
    <property type="molecule type" value="Genomic_DNA"/>
</dbReference>
<keyword evidence="3" id="KW-1185">Reference proteome</keyword>
<evidence type="ECO:0000313" key="2">
    <source>
        <dbReference type="EMBL" id="GAA4732662.1"/>
    </source>
</evidence>
<sequence length="210" mass="22524">MALPYEDRQQLQGYRYTNGKLKADFEIIRTLAHNRGADWTDKASTSRSKVVGTTLDASSFSDIPSCREFGSVYAAAKKIYEETLQGIEQDVKDYQAKLLQVAKHLEDRDNQAGEVFAALAAPNAEPALHSTERNTKANETQEARDAERLQEQATQDANRAGADHASGGSGAQGTDNAVPPASTDTSGDNLVNPGGPPAAPEGDQSFQASR</sequence>
<protein>
    <submittedName>
        <fullName evidence="2">Uncharacterized protein</fullName>
    </submittedName>
</protein>
<organism evidence="2 3">
    <name type="scientific">Pedococcus ginsenosidimutans</name>
    <dbReference type="NCBI Taxonomy" id="490570"/>
    <lineage>
        <taxon>Bacteria</taxon>
        <taxon>Bacillati</taxon>
        <taxon>Actinomycetota</taxon>
        <taxon>Actinomycetes</taxon>
        <taxon>Micrococcales</taxon>
        <taxon>Intrasporangiaceae</taxon>
        <taxon>Pedococcus</taxon>
    </lineage>
</organism>
<dbReference type="RefSeq" id="WP_345505150.1">
    <property type="nucleotide sequence ID" value="NZ_BAABLO010000013.1"/>
</dbReference>
<feature type="region of interest" description="Disordered" evidence="1">
    <location>
        <begin position="122"/>
        <end position="210"/>
    </location>
</feature>
<evidence type="ECO:0000313" key="3">
    <source>
        <dbReference type="Proteomes" id="UP001500556"/>
    </source>
</evidence>
<dbReference type="Proteomes" id="UP001500556">
    <property type="component" value="Unassembled WGS sequence"/>
</dbReference>
<comment type="caution">
    <text evidence="2">The sequence shown here is derived from an EMBL/GenBank/DDBJ whole genome shotgun (WGS) entry which is preliminary data.</text>
</comment>
<feature type="compositionally biased region" description="Basic and acidic residues" evidence="1">
    <location>
        <begin position="130"/>
        <end position="150"/>
    </location>
</feature>
<evidence type="ECO:0000256" key="1">
    <source>
        <dbReference type="SAM" id="MobiDB-lite"/>
    </source>
</evidence>
<gene>
    <name evidence="2" type="ORF">GCM10025782_34960</name>
</gene>